<dbReference type="VEuPathDB" id="FungiDB:SAPIO_CDS8327"/>
<accession>A0A084FZD6</accession>
<dbReference type="InterPro" id="IPR016130">
    <property type="entry name" value="Tyr_Pase_AS"/>
</dbReference>
<keyword evidence="3" id="KW-1185">Reference proteome</keyword>
<organism evidence="2 3">
    <name type="scientific">Pseudallescheria apiosperma</name>
    <name type="common">Scedosporium apiospermum</name>
    <dbReference type="NCBI Taxonomy" id="563466"/>
    <lineage>
        <taxon>Eukaryota</taxon>
        <taxon>Fungi</taxon>
        <taxon>Dikarya</taxon>
        <taxon>Ascomycota</taxon>
        <taxon>Pezizomycotina</taxon>
        <taxon>Sordariomycetes</taxon>
        <taxon>Hypocreomycetidae</taxon>
        <taxon>Microascales</taxon>
        <taxon>Microascaceae</taxon>
        <taxon>Scedosporium</taxon>
    </lineage>
</organism>
<dbReference type="SUPFAM" id="SSF52799">
    <property type="entry name" value="(Phosphotyrosine protein) phosphatases II"/>
    <property type="match status" value="1"/>
</dbReference>
<dbReference type="Gene3D" id="3.90.190.10">
    <property type="entry name" value="Protein tyrosine phosphatase superfamily"/>
    <property type="match status" value="1"/>
</dbReference>
<dbReference type="InterPro" id="IPR026893">
    <property type="entry name" value="Tyr/Ser_Pase_IphP-type"/>
</dbReference>
<dbReference type="HOGENOM" id="CLU_057546_1_3_1"/>
<sequence>MSNLQPDLTTEIHLPSPPFLPVDGLPNFRDCGGYPIAGRPGWMLRKGVIYRSANPSTITEEGISHLRALGIVKVFDLRSSKEIEESTRQGWGRIRVWDPAQRVSVPIFKDSDVTSAHRARRDKNPRKEGHDGYIEYYQELLASALAADDTAQSLRSILGHLATGSPSGPEPVLIHCSLGKDRTGVICALILSICGVEDDIVAHEYALTALGLQRKIAQIMLEIRPHAPSMTEEEQRFFGSRKGAMLGFLAYIRRNGGPQRLVEESGVISPAEIEQLRMNLITELEAGEEHADWKEHTKL</sequence>
<evidence type="ECO:0000313" key="3">
    <source>
        <dbReference type="Proteomes" id="UP000028545"/>
    </source>
</evidence>
<dbReference type="RefSeq" id="XP_016640247.1">
    <property type="nucleotide sequence ID" value="XM_016789984.1"/>
</dbReference>
<evidence type="ECO:0000259" key="1">
    <source>
        <dbReference type="PROSITE" id="PS50056"/>
    </source>
</evidence>
<reference evidence="2 3" key="1">
    <citation type="journal article" date="2014" name="Genome Announc.">
        <title>Draft genome sequence of the pathogenic fungus Scedosporium apiospermum.</title>
        <authorList>
            <person name="Vandeputte P."/>
            <person name="Ghamrawi S."/>
            <person name="Rechenmann M."/>
            <person name="Iltis A."/>
            <person name="Giraud S."/>
            <person name="Fleury M."/>
            <person name="Thornton C."/>
            <person name="Delhaes L."/>
            <person name="Meyer W."/>
            <person name="Papon N."/>
            <person name="Bouchara J.P."/>
        </authorList>
    </citation>
    <scope>NUCLEOTIDE SEQUENCE [LARGE SCALE GENOMIC DNA]</scope>
    <source>
        <strain evidence="2 3">IHEM 14462</strain>
    </source>
</reference>
<dbReference type="GO" id="GO:0004721">
    <property type="term" value="F:phosphoprotein phosphatase activity"/>
    <property type="evidence" value="ECO:0007669"/>
    <property type="project" value="InterPro"/>
</dbReference>
<comment type="caution">
    <text evidence="2">The sequence shown here is derived from an EMBL/GenBank/DDBJ whole genome shotgun (WGS) entry which is preliminary data.</text>
</comment>
<dbReference type="EMBL" id="JOWA01000121">
    <property type="protein sequence ID" value="KEZ40448.1"/>
    <property type="molecule type" value="Genomic_DNA"/>
</dbReference>
<dbReference type="PANTHER" id="PTHR31126">
    <property type="entry name" value="TYROSINE-PROTEIN PHOSPHATASE"/>
    <property type="match status" value="1"/>
</dbReference>
<protein>
    <recommendedName>
        <fullName evidence="1">Tyrosine specific protein phosphatases domain-containing protein</fullName>
    </recommendedName>
</protein>
<dbReference type="InterPro" id="IPR000387">
    <property type="entry name" value="Tyr_Pase_dom"/>
</dbReference>
<feature type="domain" description="Tyrosine specific protein phosphatases" evidence="1">
    <location>
        <begin position="148"/>
        <end position="238"/>
    </location>
</feature>
<proteinExistence type="predicted"/>
<dbReference type="OMA" id="CGGYPIA"/>
<dbReference type="KEGG" id="sapo:SAPIO_CDS8327"/>
<gene>
    <name evidence="2" type="ORF">SAPIO_CDS8327</name>
</gene>
<dbReference type="AlphaFoldDB" id="A0A084FZD6"/>
<dbReference type="Proteomes" id="UP000028545">
    <property type="component" value="Unassembled WGS sequence"/>
</dbReference>
<dbReference type="Pfam" id="PF13350">
    <property type="entry name" value="Y_phosphatase3"/>
    <property type="match status" value="1"/>
</dbReference>
<dbReference type="PROSITE" id="PS50056">
    <property type="entry name" value="TYR_PHOSPHATASE_2"/>
    <property type="match status" value="1"/>
</dbReference>
<dbReference type="InterPro" id="IPR029021">
    <property type="entry name" value="Prot-tyrosine_phosphatase-like"/>
</dbReference>
<dbReference type="PANTHER" id="PTHR31126:SF1">
    <property type="entry name" value="TYROSINE SPECIFIC PROTEIN PHOSPHATASES DOMAIN-CONTAINING PROTEIN"/>
    <property type="match status" value="1"/>
</dbReference>
<evidence type="ECO:0000313" key="2">
    <source>
        <dbReference type="EMBL" id="KEZ40448.1"/>
    </source>
</evidence>
<name>A0A084FZD6_PSEDA</name>
<dbReference type="GeneID" id="27727399"/>
<dbReference type="OrthoDB" id="449382at2759"/>
<dbReference type="PROSITE" id="PS00383">
    <property type="entry name" value="TYR_PHOSPHATASE_1"/>
    <property type="match status" value="1"/>
</dbReference>